<accession>A0AAF0U1Y9</accession>
<dbReference type="AlphaFoldDB" id="A0AAF0U1Y9"/>
<gene>
    <name evidence="1" type="ORF">MTR67_031177</name>
</gene>
<evidence type="ECO:0000313" key="1">
    <source>
        <dbReference type="EMBL" id="WMV37792.1"/>
    </source>
</evidence>
<dbReference type="EMBL" id="CP133618">
    <property type="protein sequence ID" value="WMV37792.1"/>
    <property type="molecule type" value="Genomic_DNA"/>
</dbReference>
<keyword evidence="2" id="KW-1185">Reference proteome</keyword>
<evidence type="ECO:0000313" key="2">
    <source>
        <dbReference type="Proteomes" id="UP001234989"/>
    </source>
</evidence>
<proteinExistence type="predicted"/>
<dbReference type="Proteomes" id="UP001234989">
    <property type="component" value="Chromosome 7"/>
</dbReference>
<sequence length="112" mass="12937">MHCEISTDDHILKYLFSQSNLNIRQCKWLELLKDYDITIPYHSSKENVIVDTLSRKKISMGSIAFLNAEETPSALEVHSFSRYFVGANISTPHHIFLNIKARPTLMDHIYAL</sequence>
<name>A0AAF0U1Y9_SOLVR</name>
<evidence type="ECO:0008006" key="3">
    <source>
        <dbReference type="Google" id="ProtNLM"/>
    </source>
</evidence>
<protein>
    <recommendedName>
        <fullName evidence="3">Reverse transcriptase RNase H-like domain-containing protein</fullName>
    </recommendedName>
</protein>
<organism evidence="1 2">
    <name type="scientific">Solanum verrucosum</name>
    <dbReference type="NCBI Taxonomy" id="315347"/>
    <lineage>
        <taxon>Eukaryota</taxon>
        <taxon>Viridiplantae</taxon>
        <taxon>Streptophyta</taxon>
        <taxon>Embryophyta</taxon>
        <taxon>Tracheophyta</taxon>
        <taxon>Spermatophyta</taxon>
        <taxon>Magnoliopsida</taxon>
        <taxon>eudicotyledons</taxon>
        <taxon>Gunneridae</taxon>
        <taxon>Pentapetalae</taxon>
        <taxon>asterids</taxon>
        <taxon>lamiids</taxon>
        <taxon>Solanales</taxon>
        <taxon>Solanaceae</taxon>
        <taxon>Solanoideae</taxon>
        <taxon>Solaneae</taxon>
        <taxon>Solanum</taxon>
    </lineage>
</organism>
<reference evidence="1" key="1">
    <citation type="submission" date="2023-08" db="EMBL/GenBank/DDBJ databases">
        <title>A de novo genome assembly of Solanum verrucosum Schlechtendal, a Mexican diploid species geographically isolated from the other diploid A-genome species in potato relatives.</title>
        <authorList>
            <person name="Hosaka K."/>
        </authorList>
    </citation>
    <scope>NUCLEOTIDE SEQUENCE</scope>
    <source>
        <tissue evidence="1">Young leaves</tissue>
    </source>
</reference>